<evidence type="ECO:0000313" key="1">
    <source>
        <dbReference type="EMBL" id="MBD1394716.1"/>
    </source>
</evidence>
<dbReference type="EMBL" id="JACWMX010000007">
    <property type="protein sequence ID" value="MBD1394716.1"/>
    <property type="molecule type" value="Genomic_DNA"/>
</dbReference>
<gene>
    <name evidence="1" type="ORF">IDJ76_16525</name>
</gene>
<proteinExistence type="predicted"/>
<sequence length="330" mass="38546">MPLNIFYREPNPDRWLKFDRYPRQLIRRIIRGRPRPGGVMMVALELLKGLDILKIPYRFNDFKYICKHPNELACIIGKPQLLFDKKWKNPILFGAGVFSHPKDCPDLFDKYPNVKKILVPGDWMQQMFEKYYGSKVVTWPVGIDTQKWHQGIKAADKRFDFLIYDKIRWKHNHYNDTLVKPIKDHLSLSGKTFSTIKYGAYTHAELMQKISVSEAVIFLCEHETQGLAYQQILSTNTPILAWDRGGMWQDPSYYPDKVKFEPVSSVPYWDKRCGVKFTDATNFISGLRTFINKQQNLEFAPRDYILKNLSLEVCAQKYVDIALNVIAGLP</sequence>
<comment type="caution">
    <text evidence="1">The sequence shown here is derived from an EMBL/GenBank/DDBJ whole genome shotgun (WGS) entry which is preliminary data.</text>
</comment>
<protein>
    <submittedName>
        <fullName evidence="1">Glycosyltransferase</fullName>
    </submittedName>
</protein>
<dbReference type="SUPFAM" id="SSF53756">
    <property type="entry name" value="UDP-Glycosyltransferase/glycogen phosphorylase"/>
    <property type="match status" value="1"/>
</dbReference>
<accession>A0A926NP18</accession>
<dbReference type="AlphaFoldDB" id="A0A926NP18"/>
<dbReference type="Proteomes" id="UP000619078">
    <property type="component" value="Unassembled WGS sequence"/>
</dbReference>
<organism evidence="1 2">
    <name type="scientific">Mucilaginibacter glaciei</name>
    <dbReference type="NCBI Taxonomy" id="2772109"/>
    <lineage>
        <taxon>Bacteria</taxon>
        <taxon>Pseudomonadati</taxon>
        <taxon>Bacteroidota</taxon>
        <taxon>Sphingobacteriia</taxon>
        <taxon>Sphingobacteriales</taxon>
        <taxon>Sphingobacteriaceae</taxon>
        <taxon>Mucilaginibacter</taxon>
    </lineage>
</organism>
<evidence type="ECO:0000313" key="2">
    <source>
        <dbReference type="Proteomes" id="UP000619078"/>
    </source>
</evidence>
<keyword evidence="2" id="KW-1185">Reference proteome</keyword>
<reference evidence="1" key="1">
    <citation type="submission" date="2020-09" db="EMBL/GenBank/DDBJ databases">
        <title>Novel species of Mucilaginibacter isolated from a glacier on the Tibetan Plateau.</title>
        <authorList>
            <person name="Liu Q."/>
            <person name="Xin Y.-H."/>
        </authorList>
    </citation>
    <scope>NUCLEOTIDE SEQUENCE</scope>
    <source>
        <strain evidence="1">ZB1P21</strain>
    </source>
</reference>
<name>A0A926NP18_9SPHI</name>